<proteinExistence type="predicted"/>
<dbReference type="Proteomes" id="UP000266196">
    <property type="component" value="Unassembled WGS sequence"/>
</dbReference>
<accession>A0A397FRY6</accession>
<protein>
    <recommendedName>
        <fullName evidence="4">F-box domain-containing protein</fullName>
    </recommendedName>
</protein>
<name>A0A397FRY6_APHAT</name>
<evidence type="ECO:0000313" key="3">
    <source>
        <dbReference type="Proteomes" id="UP000266196"/>
    </source>
</evidence>
<dbReference type="VEuPathDB" id="FungiDB:H257_10562"/>
<dbReference type="InterPro" id="IPR032675">
    <property type="entry name" value="LRR_dom_sf"/>
</dbReference>
<comment type="caution">
    <text evidence="2">The sequence shown here is derived from an EMBL/GenBank/DDBJ whole genome shotgun (WGS) entry which is preliminary data.</text>
</comment>
<sequence>MLSEELEKMVPSYVPPLPNYVTWQLVCRRWRAMLLSLPAFDVNFDLVRPVDSGTRYLTLLQRWPMLRSVTMTRDIFVSNELTWQLGLSQLAHLQHVSLRHTHTKVLQELFKACHSLRTVSVLGCSDARLPTVKTSLPFLQKLELQAASLANNSSIVSILRNAPQLTHLVVSVLAQLAASCPLIQQVSCRGVSRAVRQRCALQCHTHATSYERVLVATNASAYRKDNVGVDFAAKPIKKTSAGLLPYGLDEDYNPRDRHQEFEEDDTDASQRRGRNASGSRPATPRRNTRR</sequence>
<feature type="region of interest" description="Disordered" evidence="1">
    <location>
        <begin position="245"/>
        <end position="290"/>
    </location>
</feature>
<dbReference type="Gene3D" id="3.80.10.10">
    <property type="entry name" value="Ribonuclease Inhibitor"/>
    <property type="match status" value="1"/>
</dbReference>
<reference evidence="2 3" key="1">
    <citation type="submission" date="2018-08" db="EMBL/GenBank/DDBJ databases">
        <title>Aphanomyces genome sequencing and annotation.</title>
        <authorList>
            <person name="Minardi D."/>
            <person name="Oidtmann B."/>
            <person name="Van Der Giezen M."/>
            <person name="Studholme D.J."/>
        </authorList>
    </citation>
    <scope>NUCLEOTIDE SEQUENCE [LARGE SCALE GENOMIC DNA]</scope>
    <source>
        <strain evidence="2 3">197901</strain>
    </source>
</reference>
<dbReference type="AlphaFoldDB" id="A0A397FRY6"/>
<dbReference type="EMBL" id="QUTE01005344">
    <property type="protein sequence ID" value="RHZ37940.1"/>
    <property type="molecule type" value="Genomic_DNA"/>
</dbReference>
<evidence type="ECO:0008006" key="4">
    <source>
        <dbReference type="Google" id="ProtNLM"/>
    </source>
</evidence>
<dbReference type="SUPFAM" id="SSF52047">
    <property type="entry name" value="RNI-like"/>
    <property type="match status" value="1"/>
</dbReference>
<evidence type="ECO:0000256" key="1">
    <source>
        <dbReference type="SAM" id="MobiDB-lite"/>
    </source>
</evidence>
<gene>
    <name evidence="2" type="ORF">DYB31_007520</name>
</gene>
<evidence type="ECO:0000313" key="2">
    <source>
        <dbReference type="EMBL" id="RHZ37940.1"/>
    </source>
</evidence>
<organism evidence="2 3">
    <name type="scientific">Aphanomyces astaci</name>
    <name type="common">Crayfish plague agent</name>
    <dbReference type="NCBI Taxonomy" id="112090"/>
    <lineage>
        <taxon>Eukaryota</taxon>
        <taxon>Sar</taxon>
        <taxon>Stramenopiles</taxon>
        <taxon>Oomycota</taxon>
        <taxon>Saprolegniomycetes</taxon>
        <taxon>Saprolegniales</taxon>
        <taxon>Verrucalvaceae</taxon>
        <taxon>Aphanomyces</taxon>
    </lineage>
</organism>